<evidence type="ECO:0000256" key="7">
    <source>
        <dbReference type="SAM" id="Phobius"/>
    </source>
</evidence>
<feature type="transmembrane region" description="Helical" evidence="7">
    <location>
        <begin position="366"/>
        <end position="383"/>
    </location>
</feature>
<dbReference type="OrthoDB" id="512217at2"/>
<feature type="transmembrane region" description="Helical" evidence="7">
    <location>
        <begin position="205"/>
        <end position="228"/>
    </location>
</feature>
<dbReference type="GO" id="GO:0005886">
    <property type="term" value="C:plasma membrane"/>
    <property type="evidence" value="ECO:0007669"/>
    <property type="project" value="UniProtKB-SubCell"/>
</dbReference>
<dbReference type="InterPro" id="IPR002797">
    <property type="entry name" value="Polysacc_synth"/>
</dbReference>
<organism evidence="8 9">
    <name type="scientific">Micromonospora acroterricola</name>
    <dbReference type="NCBI Taxonomy" id="2202421"/>
    <lineage>
        <taxon>Bacteria</taxon>
        <taxon>Bacillati</taxon>
        <taxon>Actinomycetota</taxon>
        <taxon>Actinomycetes</taxon>
        <taxon>Micromonosporales</taxon>
        <taxon>Micromonosporaceae</taxon>
        <taxon>Micromonospora</taxon>
    </lineage>
</organism>
<comment type="caution">
    <text evidence="8">The sequence shown here is derived from an EMBL/GenBank/DDBJ whole genome shotgun (WGS) entry which is preliminary data.</text>
</comment>
<evidence type="ECO:0000256" key="2">
    <source>
        <dbReference type="ARBA" id="ARBA00022475"/>
    </source>
</evidence>
<dbReference type="PANTHER" id="PTHR30250">
    <property type="entry name" value="PST FAMILY PREDICTED COLANIC ACID TRANSPORTER"/>
    <property type="match status" value="1"/>
</dbReference>
<feature type="transmembrane region" description="Helical" evidence="7">
    <location>
        <begin position="273"/>
        <end position="294"/>
    </location>
</feature>
<feature type="transmembrane region" description="Helical" evidence="7">
    <location>
        <begin position="26"/>
        <end position="48"/>
    </location>
</feature>
<evidence type="ECO:0000256" key="1">
    <source>
        <dbReference type="ARBA" id="ARBA00004651"/>
    </source>
</evidence>
<keyword evidence="5 7" id="KW-0472">Membrane</keyword>
<sequence length="465" mass="49778">MSDGPAERAARPLSARRRPPDRSRRLVSGVATALLSRGVGFVAPIVLVPLTLPYFGTDLYGLWMAVVALVGMASFADLGLGSGLMTKLAPCYAHGDDRRAQGYVSSAYLALSLLAAAMIAVLWLLADTIAWTSLFNVAGEVTQAQTRLIALLCLTAFLVNVPLALITRVQYAYQQVGRSNIWQAVASLTGLGLVLAVVAAGLSPLLVIVASVAAPPLVNAVNTVWFFRRAHRTIRPRLRAVDARTAWELTRLSGLFFVVTVVMSLGTNADTLVIAHVLGLSAVAGFVVPAKLLAQLGQLVVLINVPLWPANGEALARGQLGWVRRTTRRMTVLSVLFAAVPAVSLVCFGDRLFAAWLPVPIDDDRWLLAGLAVWWIIQAALSPRFMVQNAAGVVVPQLVGWVAFLALSIPGKWYGARWFGAAAVPWVGAAGYALTVLPAALYGYRRTLRRSPAPAQEREVEPIAV</sequence>
<keyword evidence="3 7" id="KW-0812">Transmembrane</keyword>
<feature type="transmembrane region" description="Helical" evidence="7">
    <location>
        <begin position="423"/>
        <end position="444"/>
    </location>
</feature>
<reference evidence="8 9" key="1">
    <citation type="submission" date="2018-05" db="EMBL/GenBank/DDBJ databases">
        <title>Micromonospora atacamensis sp. nov., a novel actinobacteria isolated from high altitude Atacama Desert soil.</title>
        <authorList>
            <person name="Carro L."/>
            <person name="Golinska P."/>
            <person name="Klenk H.-P."/>
            <person name="Goodfellow M."/>
        </authorList>
    </citation>
    <scope>NUCLEOTIDE SEQUENCE [LARGE SCALE GENOMIC DNA]</scope>
    <source>
        <strain evidence="8 9">5R2A7</strain>
    </source>
</reference>
<feature type="transmembrane region" description="Helical" evidence="7">
    <location>
        <begin position="332"/>
        <end position="354"/>
    </location>
</feature>
<feature type="region of interest" description="Disordered" evidence="6">
    <location>
        <begin position="1"/>
        <end position="24"/>
    </location>
</feature>
<evidence type="ECO:0000313" key="8">
    <source>
        <dbReference type="EMBL" id="PWR07682.1"/>
    </source>
</evidence>
<dbReference type="InterPro" id="IPR050833">
    <property type="entry name" value="Poly_Biosynth_Transport"/>
</dbReference>
<accession>A0A317CZT3</accession>
<evidence type="ECO:0000256" key="5">
    <source>
        <dbReference type="ARBA" id="ARBA00023136"/>
    </source>
</evidence>
<name>A0A317CZT3_9ACTN</name>
<proteinExistence type="predicted"/>
<feature type="transmembrane region" description="Helical" evidence="7">
    <location>
        <begin position="107"/>
        <end position="126"/>
    </location>
</feature>
<dbReference type="Proteomes" id="UP000245410">
    <property type="component" value="Unassembled WGS sequence"/>
</dbReference>
<keyword evidence="9" id="KW-1185">Reference proteome</keyword>
<feature type="transmembrane region" description="Helical" evidence="7">
    <location>
        <begin position="146"/>
        <end position="169"/>
    </location>
</feature>
<feature type="transmembrane region" description="Helical" evidence="7">
    <location>
        <begin position="181"/>
        <end position="199"/>
    </location>
</feature>
<gene>
    <name evidence="8" type="ORF">DKT68_18270</name>
</gene>
<dbReference type="AlphaFoldDB" id="A0A317CZT3"/>
<evidence type="ECO:0008006" key="10">
    <source>
        <dbReference type="Google" id="ProtNLM"/>
    </source>
</evidence>
<evidence type="ECO:0000256" key="6">
    <source>
        <dbReference type="SAM" id="MobiDB-lite"/>
    </source>
</evidence>
<evidence type="ECO:0000313" key="9">
    <source>
        <dbReference type="Proteomes" id="UP000245410"/>
    </source>
</evidence>
<evidence type="ECO:0000256" key="4">
    <source>
        <dbReference type="ARBA" id="ARBA00022989"/>
    </source>
</evidence>
<dbReference type="EMBL" id="QGKR01000216">
    <property type="protein sequence ID" value="PWR07682.1"/>
    <property type="molecule type" value="Genomic_DNA"/>
</dbReference>
<dbReference type="Pfam" id="PF01943">
    <property type="entry name" value="Polysacc_synt"/>
    <property type="match status" value="1"/>
</dbReference>
<evidence type="ECO:0000256" key="3">
    <source>
        <dbReference type="ARBA" id="ARBA00022692"/>
    </source>
</evidence>
<protein>
    <recommendedName>
        <fullName evidence="10">Membrane protein involved in the export of O-antigen and teichoic acid</fullName>
    </recommendedName>
</protein>
<keyword evidence="2" id="KW-1003">Cell membrane</keyword>
<comment type="subcellular location">
    <subcellularLocation>
        <location evidence="1">Cell membrane</location>
        <topology evidence="1">Multi-pass membrane protein</topology>
    </subcellularLocation>
</comment>
<feature type="transmembrane region" description="Helical" evidence="7">
    <location>
        <begin position="390"/>
        <end position="411"/>
    </location>
</feature>
<keyword evidence="4 7" id="KW-1133">Transmembrane helix</keyword>
<dbReference type="PANTHER" id="PTHR30250:SF26">
    <property type="entry name" value="PSMA PROTEIN"/>
    <property type="match status" value="1"/>
</dbReference>
<feature type="transmembrane region" description="Helical" evidence="7">
    <location>
        <begin position="249"/>
        <end position="267"/>
    </location>
</feature>
<feature type="compositionally biased region" description="Basic and acidic residues" evidence="6">
    <location>
        <begin position="1"/>
        <end position="10"/>
    </location>
</feature>
<feature type="transmembrane region" description="Helical" evidence="7">
    <location>
        <begin position="60"/>
        <end position="80"/>
    </location>
</feature>